<dbReference type="Pfam" id="PF09346">
    <property type="entry name" value="SMI1_KNR4"/>
    <property type="match status" value="1"/>
</dbReference>
<evidence type="ECO:0000313" key="3">
    <source>
        <dbReference type="Proteomes" id="UP000240904"/>
    </source>
</evidence>
<protein>
    <recommendedName>
        <fullName evidence="1">Knr4/Smi1-like domain-containing protein</fullName>
    </recommendedName>
</protein>
<dbReference type="SUPFAM" id="SSF160631">
    <property type="entry name" value="SMI1/KNR4-like"/>
    <property type="match status" value="1"/>
</dbReference>
<sequence length="127" mass="14521">MSLVENLKEHSEELGNGVEKKRVSDLEARLTISIPKDFTEYLFELNYAEVFGDPIYGIHPDDEVLDLYSQNKNMEHFRYGFLEVFANDIDGVIYIRPDTGAVYNANFGRPIANSFTEFVEMLLSEGS</sequence>
<name>A0A2T3MQR3_9GAMM</name>
<gene>
    <name evidence="2" type="ORF">C9I89_21720</name>
</gene>
<proteinExistence type="predicted"/>
<dbReference type="OrthoDB" id="980721at2"/>
<dbReference type="InterPro" id="IPR018958">
    <property type="entry name" value="Knr4/Smi1-like_dom"/>
</dbReference>
<dbReference type="Gene3D" id="3.40.1580.10">
    <property type="entry name" value="SMI1/KNR4-like"/>
    <property type="match status" value="1"/>
</dbReference>
<evidence type="ECO:0000259" key="1">
    <source>
        <dbReference type="Pfam" id="PF09346"/>
    </source>
</evidence>
<dbReference type="AlphaFoldDB" id="A0A2T3MQR3"/>
<keyword evidence="3" id="KW-1185">Reference proteome</keyword>
<dbReference type="InterPro" id="IPR037883">
    <property type="entry name" value="Knr4/Smi1-like_sf"/>
</dbReference>
<comment type="caution">
    <text evidence="2">The sequence shown here is derived from an EMBL/GenBank/DDBJ whole genome shotgun (WGS) entry which is preliminary data.</text>
</comment>
<accession>A0A2T3MQR3</accession>
<evidence type="ECO:0000313" key="2">
    <source>
        <dbReference type="EMBL" id="PSV99572.1"/>
    </source>
</evidence>
<feature type="domain" description="Knr4/Smi1-like" evidence="1">
    <location>
        <begin position="19"/>
        <end position="120"/>
    </location>
</feature>
<dbReference type="EMBL" id="PYMC01000029">
    <property type="protein sequence ID" value="PSV99572.1"/>
    <property type="molecule type" value="Genomic_DNA"/>
</dbReference>
<reference evidence="2 3" key="1">
    <citation type="submission" date="2018-03" db="EMBL/GenBank/DDBJ databases">
        <title>Whole genome sequencing of Histamine producing bacteria.</title>
        <authorList>
            <person name="Butler K."/>
        </authorList>
    </citation>
    <scope>NUCLEOTIDE SEQUENCE [LARGE SCALE GENOMIC DNA]</scope>
    <source>
        <strain evidence="2 3">DSM 16190</strain>
    </source>
</reference>
<dbReference type="RefSeq" id="WP_107285424.1">
    <property type="nucleotide sequence ID" value="NZ_PYMC01000029.1"/>
</dbReference>
<dbReference type="Proteomes" id="UP000240904">
    <property type="component" value="Unassembled WGS sequence"/>
</dbReference>
<organism evidence="2 3">
    <name type="scientific">Photobacterium lipolyticum</name>
    <dbReference type="NCBI Taxonomy" id="266810"/>
    <lineage>
        <taxon>Bacteria</taxon>
        <taxon>Pseudomonadati</taxon>
        <taxon>Pseudomonadota</taxon>
        <taxon>Gammaproteobacteria</taxon>
        <taxon>Vibrionales</taxon>
        <taxon>Vibrionaceae</taxon>
        <taxon>Photobacterium</taxon>
    </lineage>
</organism>